<sequence>MKKMLLGVSLLAMSLVLVACSSGPKGTYKGKTMGVEVTLKSDGKKATMTSEANFLGMSSSQDEELTIDKKNKTMKSDKGITYDYTLDGDKLTLTAKGLKAELTKEK</sequence>
<organism evidence="2 3">
    <name type="scientific">Streptococcus salivarius</name>
    <dbReference type="NCBI Taxonomy" id="1304"/>
    <lineage>
        <taxon>Bacteria</taxon>
        <taxon>Bacillati</taxon>
        <taxon>Bacillota</taxon>
        <taxon>Bacilli</taxon>
        <taxon>Lactobacillales</taxon>
        <taxon>Streptococcaceae</taxon>
        <taxon>Streptococcus</taxon>
    </lineage>
</organism>
<dbReference type="InterPro" id="IPR027279">
    <property type="entry name" value="D_amino_pept/lipop_sf"/>
</dbReference>
<accession>A0A074IXN5</accession>
<reference evidence="2 3" key="1">
    <citation type="submission" date="2014-04" db="EMBL/GenBank/DDBJ databases">
        <title>Variable characteristics of bacteriocin-producing Streptococcus salivarius strains isolated from Malaysian subjects.</title>
        <authorList>
            <person name="Philip K."/>
            <person name="Barbour A."/>
        </authorList>
    </citation>
    <scope>NUCLEOTIDE SEQUENCE [LARGE SCALE GENOMIC DNA]</scope>
    <source>
        <strain evidence="2 3">NU10</strain>
    </source>
</reference>
<dbReference type="EMBL" id="JJMT01000001">
    <property type="protein sequence ID" value="KEO46800.1"/>
    <property type="molecule type" value="Genomic_DNA"/>
</dbReference>
<feature type="signal peptide" evidence="1">
    <location>
        <begin position="1"/>
        <end position="19"/>
    </location>
</feature>
<comment type="caution">
    <text evidence="2">The sequence shown here is derived from an EMBL/GenBank/DDBJ whole genome shotgun (WGS) entry which is preliminary data.</text>
</comment>
<dbReference type="AlphaFoldDB" id="A0A074IXN5"/>
<dbReference type="RefSeq" id="WP_037600124.1">
    <property type="nucleotide sequence ID" value="NZ_JJMS01000008.1"/>
</dbReference>
<evidence type="ECO:0008006" key="4">
    <source>
        <dbReference type="Google" id="ProtNLM"/>
    </source>
</evidence>
<feature type="chain" id="PRO_5039200372" description="Lipoprotein" evidence="1">
    <location>
        <begin position="20"/>
        <end position="106"/>
    </location>
</feature>
<keyword evidence="1" id="KW-0732">Signal</keyword>
<dbReference type="Proteomes" id="UP000027855">
    <property type="component" value="Unassembled WGS sequence"/>
</dbReference>
<evidence type="ECO:0000313" key="3">
    <source>
        <dbReference type="Proteomes" id="UP000027855"/>
    </source>
</evidence>
<gene>
    <name evidence="2" type="ORF">DL07_00010</name>
</gene>
<dbReference type="PROSITE" id="PS51257">
    <property type="entry name" value="PROKAR_LIPOPROTEIN"/>
    <property type="match status" value="1"/>
</dbReference>
<evidence type="ECO:0000313" key="2">
    <source>
        <dbReference type="EMBL" id="KEO46800.1"/>
    </source>
</evidence>
<evidence type="ECO:0000256" key="1">
    <source>
        <dbReference type="SAM" id="SignalP"/>
    </source>
</evidence>
<protein>
    <recommendedName>
        <fullName evidence="4">Lipoprotein</fullName>
    </recommendedName>
</protein>
<name>A0A074IXN5_STRSL</name>
<dbReference type="Gene3D" id="2.40.128.50">
    <property type="match status" value="1"/>
</dbReference>
<proteinExistence type="predicted"/>